<protein>
    <submittedName>
        <fullName evidence="2">Uncharacterized protein</fullName>
    </submittedName>
</protein>
<dbReference type="RefSeq" id="WP_187083962.1">
    <property type="nucleotide sequence ID" value="NZ_JACORU010000011.1"/>
</dbReference>
<gene>
    <name evidence="2" type="ORF">H8R02_23575</name>
</gene>
<dbReference type="EMBL" id="JACORU010000011">
    <property type="protein sequence ID" value="MBC5767467.1"/>
    <property type="molecule type" value="Genomic_DNA"/>
</dbReference>
<sequence>MKFATIIISACIAFTGTSAFAQKKDDHTPKHGGIWVETKALDFEIVAKPELIQVYVGDHGKPVKLDGAKGKVTLLNGSEKSEVELAPTVDKLEAKGSFKVAKGTKGIVSVTLAGKPAATARFEVK</sequence>
<evidence type="ECO:0000313" key="3">
    <source>
        <dbReference type="Proteomes" id="UP000596827"/>
    </source>
</evidence>
<dbReference type="Proteomes" id="UP000596827">
    <property type="component" value="Unassembled WGS sequence"/>
</dbReference>
<accession>A0A923S7V2</accession>
<keyword evidence="1" id="KW-0732">Signal</keyword>
<dbReference type="AlphaFoldDB" id="A0A923S7V2"/>
<feature type="chain" id="PRO_5037204039" evidence="1">
    <location>
        <begin position="22"/>
        <end position="125"/>
    </location>
</feature>
<evidence type="ECO:0000256" key="1">
    <source>
        <dbReference type="SAM" id="SignalP"/>
    </source>
</evidence>
<evidence type="ECO:0000313" key="2">
    <source>
        <dbReference type="EMBL" id="MBC5767467.1"/>
    </source>
</evidence>
<comment type="caution">
    <text evidence="2">The sequence shown here is derived from an EMBL/GenBank/DDBJ whole genome shotgun (WGS) entry which is preliminary data.</text>
</comment>
<proteinExistence type="predicted"/>
<feature type="signal peptide" evidence="1">
    <location>
        <begin position="1"/>
        <end position="21"/>
    </location>
</feature>
<name>A0A923S7V2_9BURK</name>
<keyword evidence="3" id="KW-1185">Reference proteome</keyword>
<organism evidence="2 3">
    <name type="scientific">Ramlibacter albus</name>
    <dbReference type="NCBI Taxonomy" id="2079448"/>
    <lineage>
        <taxon>Bacteria</taxon>
        <taxon>Pseudomonadati</taxon>
        <taxon>Pseudomonadota</taxon>
        <taxon>Betaproteobacteria</taxon>
        <taxon>Burkholderiales</taxon>
        <taxon>Comamonadaceae</taxon>
        <taxon>Ramlibacter</taxon>
    </lineage>
</organism>
<reference evidence="2" key="1">
    <citation type="submission" date="2020-08" db="EMBL/GenBank/DDBJ databases">
        <title>Ramlibacter sp. GTP1 16S ribosomal RNA gene genome sequencing and assembly.</title>
        <authorList>
            <person name="Kang M."/>
        </authorList>
    </citation>
    <scope>NUCLEOTIDE SEQUENCE</scope>
    <source>
        <strain evidence="2">GTP1</strain>
    </source>
</reference>